<protein>
    <submittedName>
        <fullName evidence="2">MaoC family dehydratase</fullName>
    </submittedName>
</protein>
<dbReference type="SUPFAM" id="SSF54637">
    <property type="entry name" value="Thioesterase/thiol ester dehydrase-isomerase"/>
    <property type="match status" value="1"/>
</dbReference>
<reference evidence="2" key="1">
    <citation type="submission" date="2020-10" db="EMBL/GenBank/DDBJ databases">
        <authorList>
            <person name="Gilroy R."/>
        </authorList>
    </citation>
    <scope>NUCLEOTIDE SEQUENCE</scope>
    <source>
        <strain evidence="2">ChiHjej10B9-9673</strain>
    </source>
</reference>
<organism evidence="2 3">
    <name type="scientific">Candidatus Scatomorpha merdipullorum</name>
    <dbReference type="NCBI Taxonomy" id="2840927"/>
    <lineage>
        <taxon>Bacteria</taxon>
        <taxon>Bacillati</taxon>
        <taxon>Bacillota</taxon>
        <taxon>Clostridia</taxon>
        <taxon>Eubacteriales</taxon>
        <taxon>Candidatus Scatomorpha</taxon>
    </lineage>
</organism>
<sequence>MSEEVKRFTGPELKLGMTAERTKTITKKDIEYFGIVSTDTNPMHFDEEYAATTQYGRCIAHGVISLSLCGAVLGMQLPGLGTVHMGQEVTFKKPVYPGDTLTAHCEIADIVYKEKKDFYIVKVKQYVTNQNGEVVTEGVATVMPPK</sequence>
<dbReference type="InterPro" id="IPR002539">
    <property type="entry name" value="MaoC-like_dom"/>
</dbReference>
<dbReference type="Proteomes" id="UP000824001">
    <property type="component" value="Unassembled WGS sequence"/>
</dbReference>
<dbReference type="InterPro" id="IPR029069">
    <property type="entry name" value="HotDog_dom_sf"/>
</dbReference>
<comment type="caution">
    <text evidence="2">The sequence shown here is derived from an EMBL/GenBank/DDBJ whole genome shotgun (WGS) entry which is preliminary data.</text>
</comment>
<dbReference type="PANTHER" id="PTHR43437:SF3">
    <property type="entry name" value="HYDROXYACYL-THIOESTER DEHYDRATASE TYPE 2, MITOCHONDRIAL"/>
    <property type="match status" value="1"/>
</dbReference>
<dbReference type="CDD" id="cd03449">
    <property type="entry name" value="R_hydratase"/>
    <property type="match status" value="1"/>
</dbReference>
<reference evidence="2" key="2">
    <citation type="journal article" date="2021" name="PeerJ">
        <title>Extensive microbial diversity within the chicken gut microbiome revealed by metagenomics and culture.</title>
        <authorList>
            <person name="Gilroy R."/>
            <person name="Ravi A."/>
            <person name="Getino M."/>
            <person name="Pursley I."/>
            <person name="Horton D.L."/>
            <person name="Alikhan N.F."/>
            <person name="Baker D."/>
            <person name="Gharbi K."/>
            <person name="Hall N."/>
            <person name="Watson M."/>
            <person name="Adriaenssens E.M."/>
            <person name="Foster-Nyarko E."/>
            <person name="Jarju S."/>
            <person name="Secka A."/>
            <person name="Antonio M."/>
            <person name="Oren A."/>
            <person name="Chaudhuri R.R."/>
            <person name="La Ragione R."/>
            <person name="Hildebrand F."/>
            <person name="Pallen M.J."/>
        </authorList>
    </citation>
    <scope>NUCLEOTIDE SEQUENCE</scope>
    <source>
        <strain evidence="2">ChiHjej10B9-9673</strain>
    </source>
</reference>
<evidence type="ECO:0000259" key="1">
    <source>
        <dbReference type="Pfam" id="PF01575"/>
    </source>
</evidence>
<evidence type="ECO:0000313" key="2">
    <source>
        <dbReference type="EMBL" id="HIS66133.1"/>
    </source>
</evidence>
<dbReference type="Gene3D" id="3.10.129.10">
    <property type="entry name" value="Hotdog Thioesterase"/>
    <property type="match status" value="1"/>
</dbReference>
<feature type="domain" description="MaoC-like" evidence="1">
    <location>
        <begin position="18"/>
        <end position="121"/>
    </location>
</feature>
<dbReference type="PANTHER" id="PTHR43437">
    <property type="entry name" value="HYDROXYACYL-THIOESTER DEHYDRATASE TYPE 2, MITOCHONDRIAL-RELATED"/>
    <property type="match status" value="1"/>
</dbReference>
<dbReference type="AlphaFoldDB" id="A0A9D1FC22"/>
<name>A0A9D1FC22_9FIRM</name>
<dbReference type="InterPro" id="IPR050965">
    <property type="entry name" value="UPF0336/Enoyl-CoA_hydratase"/>
</dbReference>
<dbReference type="Pfam" id="PF01575">
    <property type="entry name" value="MaoC_dehydratas"/>
    <property type="match status" value="1"/>
</dbReference>
<proteinExistence type="predicted"/>
<dbReference type="EMBL" id="DVJK01000032">
    <property type="protein sequence ID" value="HIS66133.1"/>
    <property type="molecule type" value="Genomic_DNA"/>
</dbReference>
<dbReference type="GO" id="GO:0019171">
    <property type="term" value="F:(3R)-hydroxyacyl-[acyl-carrier-protein] dehydratase activity"/>
    <property type="evidence" value="ECO:0007669"/>
    <property type="project" value="TreeGrafter"/>
</dbReference>
<accession>A0A9D1FC22</accession>
<evidence type="ECO:0000313" key="3">
    <source>
        <dbReference type="Proteomes" id="UP000824001"/>
    </source>
</evidence>
<dbReference type="GO" id="GO:0006633">
    <property type="term" value="P:fatty acid biosynthetic process"/>
    <property type="evidence" value="ECO:0007669"/>
    <property type="project" value="TreeGrafter"/>
</dbReference>
<gene>
    <name evidence="2" type="ORF">IAC18_01085</name>
</gene>